<proteinExistence type="inferred from homology"/>
<evidence type="ECO:0000256" key="7">
    <source>
        <dbReference type="RuleBase" id="RU003879"/>
    </source>
</evidence>
<dbReference type="Pfam" id="PF02472">
    <property type="entry name" value="ExbD"/>
    <property type="match status" value="1"/>
</dbReference>
<evidence type="ECO:0000256" key="1">
    <source>
        <dbReference type="ARBA" id="ARBA00004162"/>
    </source>
</evidence>
<dbReference type="RefSeq" id="WP_090504002.1">
    <property type="nucleotide sequence ID" value="NZ_FNCH01000027.1"/>
</dbReference>
<dbReference type="OrthoDB" id="952702at2"/>
<keyword evidence="7" id="KW-0653">Protein transport</keyword>
<gene>
    <name evidence="8" type="ORF">SAMN05421827_12736</name>
</gene>
<dbReference type="PANTHER" id="PTHR30558">
    <property type="entry name" value="EXBD MEMBRANE COMPONENT OF PMF-DRIVEN MACROMOLECULE IMPORT SYSTEM"/>
    <property type="match status" value="1"/>
</dbReference>
<evidence type="ECO:0000313" key="8">
    <source>
        <dbReference type="EMBL" id="SDH50766.1"/>
    </source>
</evidence>
<dbReference type="STRING" id="405671.SAMN05421827_12736"/>
<keyword evidence="5" id="KW-1133">Transmembrane helix</keyword>
<evidence type="ECO:0000313" key="9">
    <source>
        <dbReference type="Proteomes" id="UP000199643"/>
    </source>
</evidence>
<comment type="subcellular location">
    <subcellularLocation>
        <location evidence="1">Cell membrane</location>
        <topology evidence="1">Single-pass membrane protein</topology>
    </subcellularLocation>
    <subcellularLocation>
        <location evidence="7">Cell membrane</location>
        <topology evidence="7">Single-pass type II membrane protein</topology>
    </subcellularLocation>
</comment>
<protein>
    <submittedName>
        <fullName evidence="8">Biopolymer transport protein ExbD</fullName>
    </submittedName>
</protein>
<keyword evidence="7" id="KW-0813">Transport</keyword>
<dbReference type="GO" id="GO:0022857">
    <property type="term" value="F:transmembrane transporter activity"/>
    <property type="evidence" value="ECO:0007669"/>
    <property type="project" value="InterPro"/>
</dbReference>
<accession>A0A1G8CZ48</accession>
<dbReference type="InterPro" id="IPR003400">
    <property type="entry name" value="ExbD"/>
</dbReference>
<dbReference type="PANTHER" id="PTHR30558:SF3">
    <property type="entry name" value="BIOPOLYMER TRANSPORT PROTEIN EXBD-RELATED"/>
    <property type="match status" value="1"/>
</dbReference>
<evidence type="ECO:0000256" key="2">
    <source>
        <dbReference type="ARBA" id="ARBA00005811"/>
    </source>
</evidence>
<dbReference type="EMBL" id="FNCH01000027">
    <property type="protein sequence ID" value="SDH50766.1"/>
    <property type="molecule type" value="Genomic_DNA"/>
</dbReference>
<keyword evidence="9" id="KW-1185">Reference proteome</keyword>
<dbReference type="Proteomes" id="UP000199643">
    <property type="component" value="Unassembled WGS sequence"/>
</dbReference>
<keyword evidence="6" id="KW-0472">Membrane</keyword>
<name>A0A1G8CZ48_9SPHI</name>
<dbReference type="GO" id="GO:0005886">
    <property type="term" value="C:plasma membrane"/>
    <property type="evidence" value="ECO:0007669"/>
    <property type="project" value="UniProtKB-SubCell"/>
</dbReference>
<comment type="similarity">
    <text evidence="2 7">Belongs to the ExbD/TolR family.</text>
</comment>
<dbReference type="AlphaFoldDB" id="A0A1G8CZ48"/>
<evidence type="ECO:0000256" key="6">
    <source>
        <dbReference type="ARBA" id="ARBA00023136"/>
    </source>
</evidence>
<keyword evidence="3" id="KW-1003">Cell membrane</keyword>
<evidence type="ECO:0000256" key="4">
    <source>
        <dbReference type="ARBA" id="ARBA00022692"/>
    </source>
</evidence>
<evidence type="ECO:0000256" key="5">
    <source>
        <dbReference type="ARBA" id="ARBA00022989"/>
    </source>
</evidence>
<dbReference type="GO" id="GO:0015031">
    <property type="term" value="P:protein transport"/>
    <property type="evidence" value="ECO:0007669"/>
    <property type="project" value="UniProtKB-KW"/>
</dbReference>
<sequence>MATLNESQSGKAVKGRTKKAAPRVDLTAMVDLMFLLTTFFMLTTTLSQLNAADIAKPDKTDINITANYPESRTMTIVLGKDNKAVSYMGTFEKGNMKVMPVADLQKEIMANKLLVAATHQNDPSKHMIVIIKPGKTAKFQNFVDVVDEMKIADIKSYSIDDDHFAEKELSFMKNNNL</sequence>
<evidence type="ECO:0000256" key="3">
    <source>
        <dbReference type="ARBA" id="ARBA00022475"/>
    </source>
</evidence>
<organism evidence="8 9">
    <name type="scientific">Pedobacter terrae</name>
    <dbReference type="NCBI Taxonomy" id="405671"/>
    <lineage>
        <taxon>Bacteria</taxon>
        <taxon>Pseudomonadati</taxon>
        <taxon>Bacteroidota</taxon>
        <taxon>Sphingobacteriia</taxon>
        <taxon>Sphingobacteriales</taxon>
        <taxon>Sphingobacteriaceae</taxon>
        <taxon>Pedobacter</taxon>
    </lineage>
</organism>
<keyword evidence="4 7" id="KW-0812">Transmembrane</keyword>
<reference evidence="9" key="1">
    <citation type="submission" date="2016-10" db="EMBL/GenBank/DDBJ databases">
        <authorList>
            <person name="Varghese N."/>
            <person name="Submissions S."/>
        </authorList>
    </citation>
    <scope>NUCLEOTIDE SEQUENCE [LARGE SCALE GENOMIC DNA]</scope>
    <source>
        <strain evidence="9">DSM 17933</strain>
    </source>
</reference>